<dbReference type="AlphaFoldDB" id="A0A5N6KGD1"/>
<reference evidence="2 3" key="1">
    <citation type="submission" date="2019-06" db="EMBL/GenBank/DDBJ databases">
        <title>Genome Sequence of the Brown Rot Fungal Pathogen Monilinia laxa.</title>
        <authorList>
            <person name="De Miccolis Angelini R.M."/>
            <person name="Landi L."/>
            <person name="Abate D."/>
            <person name="Pollastro S."/>
            <person name="Romanazzi G."/>
            <person name="Faretra F."/>
        </authorList>
    </citation>
    <scope>NUCLEOTIDE SEQUENCE [LARGE SCALE GENOMIC DNA]</scope>
    <source>
        <strain evidence="2 3">Mlax316</strain>
    </source>
</reference>
<comment type="caution">
    <text evidence="2">The sequence shown here is derived from an EMBL/GenBank/DDBJ whole genome shotgun (WGS) entry which is preliminary data.</text>
</comment>
<evidence type="ECO:0000256" key="1">
    <source>
        <dbReference type="SAM" id="MobiDB-lite"/>
    </source>
</evidence>
<feature type="compositionally biased region" description="Acidic residues" evidence="1">
    <location>
        <begin position="129"/>
        <end position="151"/>
    </location>
</feature>
<name>A0A5N6KGD1_MONLA</name>
<protein>
    <submittedName>
        <fullName evidence="2">Uncharacterized protein</fullName>
    </submittedName>
</protein>
<feature type="compositionally biased region" description="Basic and acidic residues" evidence="1">
    <location>
        <begin position="76"/>
        <end position="128"/>
    </location>
</feature>
<dbReference type="EMBL" id="VIGI01000003">
    <property type="protein sequence ID" value="KAB8302339.1"/>
    <property type="molecule type" value="Genomic_DNA"/>
</dbReference>
<keyword evidence="3" id="KW-1185">Reference proteome</keyword>
<feature type="region of interest" description="Disordered" evidence="1">
    <location>
        <begin position="66"/>
        <end position="151"/>
    </location>
</feature>
<dbReference type="Proteomes" id="UP000326757">
    <property type="component" value="Unassembled WGS sequence"/>
</dbReference>
<gene>
    <name evidence="2" type="ORF">EYC80_005769</name>
</gene>
<evidence type="ECO:0000313" key="3">
    <source>
        <dbReference type="Proteomes" id="UP000326757"/>
    </source>
</evidence>
<evidence type="ECO:0000313" key="2">
    <source>
        <dbReference type="EMBL" id="KAB8302339.1"/>
    </source>
</evidence>
<proteinExistence type="predicted"/>
<accession>A0A5N6KGD1</accession>
<organism evidence="2 3">
    <name type="scientific">Monilinia laxa</name>
    <name type="common">Brown rot fungus</name>
    <name type="synonym">Sclerotinia laxa</name>
    <dbReference type="NCBI Taxonomy" id="61186"/>
    <lineage>
        <taxon>Eukaryota</taxon>
        <taxon>Fungi</taxon>
        <taxon>Dikarya</taxon>
        <taxon>Ascomycota</taxon>
        <taxon>Pezizomycotina</taxon>
        <taxon>Leotiomycetes</taxon>
        <taxon>Helotiales</taxon>
        <taxon>Sclerotiniaceae</taxon>
        <taxon>Monilinia</taxon>
    </lineage>
</organism>
<sequence>MVDIGKNFIITPLARGVNQALMLDNPHHLNSSSHLQKMEFGGSGFLGINDYLGSEAGFERTLRVKEAQECDSVQESNERRGLKWRGEERRGEERRGEERRGEERRERREERRREDRKERFEKMNRQDGQDEEDEDDEDEEDEEDEADEQAK</sequence>